<dbReference type="Gene3D" id="3.30.300.20">
    <property type="match status" value="1"/>
</dbReference>
<dbReference type="InterPro" id="IPR003718">
    <property type="entry name" value="OsmC/Ohr_fam"/>
</dbReference>
<dbReference type="Pfam" id="PF02566">
    <property type="entry name" value="OsmC"/>
    <property type="match status" value="1"/>
</dbReference>
<keyword evidence="2" id="KW-1185">Reference proteome</keyword>
<sequence>MNQIKIIGYYEEKFKGLGIIKNGLKTKLISALLNSNEDYSKPNELVCLSILYCFYTTAKNILAIQNNNISSSDIKIKILCNTLKDQKGFYFQIDLFFSIKTLSIPQIKEIMDLTHIKCPVSRLFHSYPHINLIPVLFQEI</sequence>
<reference evidence="1" key="1">
    <citation type="submission" date="2024-03" db="EMBL/GenBank/DDBJ databases">
        <title>The Complete Genome of 'Candidatus Phytoplasma fraxini' AshY1 from the Ash Yellows Group.</title>
        <authorList>
            <person name="Boehm J.W."/>
            <person name="Huettel B."/>
            <person name="Schneider B."/>
            <person name="Kube M."/>
        </authorList>
    </citation>
    <scope>NUCLEOTIDE SEQUENCE [LARGE SCALE GENOMIC DNA]</scope>
    <source>
        <strain evidence="1">AshY1</strain>
    </source>
</reference>
<protein>
    <submittedName>
        <fullName evidence="1">OsmC family protein</fullName>
    </submittedName>
</protein>
<gene>
    <name evidence="1" type="ORF">AshY1_05330</name>
</gene>
<evidence type="ECO:0000313" key="2">
    <source>
        <dbReference type="Proteomes" id="UP001484199"/>
    </source>
</evidence>
<organism evidence="1 2">
    <name type="scientific">Ash yellows phytoplasma</name>
    <dbReference type="NCBI Taxonomy" id="35780"/>
    <lineage>
        <taxon>Bacteria</taxon>
        <taxon>Bacillati</taxon>
        <taxon>Mycoplasmatota</taxon>
        <taxon>Mollicutes</taxon>
        <taxon>Acholeplasmatales</taxon>
        <taxon>Acholeplasmataceae</taxon>
        <taxon>Candidatus Phytoplasma</taxon>
        <taxon>16SrVII (Ash yellows group)</taxon>
    </lineage>
</organism>
<evidence type="ECO:0000313" key="1">
    <source>
        <dbReference type="EMBL" id="WYY26630.1"/>
    </source>
</evidence>
<dbReference type="Proteomes" id="UP001484199">
    <property type="component" value="Chromosome"/>
</dbReference>
<name>A0ABZ2U8T3_ASHYP</name>
<dbReference type="RefSeq" id="WP_341266532.1">
    <property type="nucleotide sequence ID" value="NZ_CP146843.1"/>
</dbReference>
<dbReference type="SUPFAM" id="SSF82784">
    <property type="entry name" value="OsmC-like"/>
    <property type="match status" value="1"/>
</dbReference>
<accession>A0ABZ2U8T3</accession>
<dbReference type="EMBL" id="CP146843">
    <property type="protein sequence ID" value="WYY26630.1"/>
    <property type="molecule type" value="Genomic_DNA"/>
</dbReference>
<dbReference type="InterPro" id="IPR036102">
    <property type="entry name" value="OsmC/Ohrsf"/>
</dbReference>
<dbReference type="InterPro" id="IPR015946">
    <property type="entry name" value="KH_dom-like_a/b"/>
</dbReference>
<proteinExistence type="predicted"/>